<evidence type="ECO:0000256" key="3">
    <source>
        <dbReference type="PIRSR" id="PIRSR006615-2"/>
    </source>
</evidence>
<keyword evidence="1" id="KW-0378">Hydrolase</keyword>
<accession>A3K7M0</accession>
<feature type="binding site" evidence="2">
    <location>
        <position position="260"/>
    </location>
    <ligand>
        <name>Zn(2+)</name>
        <dbReference type="ChEBI" id="CHEBI:29105"/>
        <note>catalytic</note>
    </ligand>
</feature>
<dbReference type="PROSITE" id="PS52034">
    <property type="entry name" value="PEPTIDASE_M32"/>
    <property type="match status" value="1"/>
</dbReference>
<dbReference type="CDD" id="cd06460">
    <property type="entry name" value="M32_Taq"/>
    <property type="match status" value="1"/>
</dbReference>
<comment type="catalytic activity">
    <reaction evidence="1">
        <text>Release of a C-terminal amino acid with broad specificity, except for -Pro.</text>
        <dbReference type="EC" id="3.4.17.19"/>
    </reaction>
</comment>
<evidence type="ECO:0000256" key="2">
    <source>
        <dbReference type="PIRSR" id="PIRSR006615-1"/>
    </source>
</evidence>
<dbReference type="PIRSF" id="PIRSF006615">
    <property type="entry name" value="Zn_crbxpep_Taq"/>
    <property type="match status" value="1"/>
</dbReference>
<feature type="active site" description="Proton donor/acceptor" evidence="3">
    <location>
        <position position="257"/>
    </location>
</feature>
<dbReference type="eggNOG" id="COG2317">
    <property type="taxonomic scope" value="Bacteria"/>
</dbReference>
<dbReference type="PRINTS" id="PR00998">
    <property type="entry name" value="CRBOXYPTASET"/>
</dbReference>
<comment type="function">
    <text evidence="1">Broad specificity carboxypetidase that releases amino acids sequentially from the C-terminus, including neutral, aromatic, polar and basic residues.</text>
</comment>
<gene>
    <name evidence="4" type="ORF">SSE37_00870</name>
</gene>
<dbReference type="GO" id="GO:0006508">
    <property type="term" value="P:proteolysis"/>
    <property type="evidence" value="ECO:0007669"/>
    <property type="project" value="UniProtKB-UniRule"/>
</dbReference>
<dbReference type="AlphaFoldDB" id="A3K7M0"/>
<dbReference type="GO" id="GO:0004181">
    <property type="term" value="F:metallocarboxypeptidase activity"/>
    <property type="evidence" value="ECO:0007669"/>
    <property type="project" value="UniProtKB-UniRule"/>
</dbReference>
<keyword evidence="1" id="KW-0645">Protease</keyword>
<dbReference type="OrthoDB" id="9772308at2"/>
<proteinExistence type="inferred from homology"/>
<keyword evidence="5" id="KW-1185">Reference proteome</keyword>
<keyword evidence="1 4" id="KW-0121">Carboxypeptidase</keyword>
<dbReference type="PANTHER" id="PTHR34217">
    <property type="entry name" value="METAL-DEPENDENT CARBOXYPEPTIDASE"/>
    <property type="match status" value="1"/>
</dbReference>
<feature type="binding site" evidence="2">
    <location>
        <position position="295"/>
    </location>
    <ligand>
        <name>Zn(2+)</name>
        <dbReference type="ChEBI" id="CHEBI:29105"/>
        <note>catalytic</note>
    </ligand>
</feature>
<comment type="cofactor">
    <cofactor evidence="2">
        <name>Zn(2+)</name>
        <dbReference type="ChEBI" id="CHEBI:29105"/>
    </cofactor>
    <text evidence="2">Binds 1 zinc ion per subunit.</text>
</comment>
<protein>
    <recommendedName>
        <fullName evidence="1">Metal-dependent carboxypeptidase</fullName>
        <ecNumber evidence="1">3.4.17.19</ecNumber>
    </recommendedName>
</protein>
<keyword evidence="1" id="KW-0482">Metalloprotease</keyword>
<dbReference type="EMBL" id="AAYA01000012">
    <property type="protein sequence ID" value="EBA06979.1"/>
    <property type="molecule type" value="Genomic_DNA"/>
</dbReference>
<evidence type="ECO:0000313" key="5">
    <source>
        <dbReference type="Proteomes" id="UP000005713"/>
    </source>
</evidence>
<dbReference type="GO" id="GO:0046872">
    <property type="term" value="F:metal ion binding"/>
    <property type="evidence" value="ECO:0007669"/>
    <property type="project" value="UniProtKB-KW"/>
</dbReference>
<keyword evidence="2" id="KW-0862">Zinc</keyword>
<dbReference type="PANTHER" id="PTHR34217:SF1">
    <property type="entry name" value="CARBOXYPEPTIDASE 1"/>
    <property type="match status" value="1"/>
</dbReference>
<evidence type="ECO:0000313" key="4">
    <source>
        <dbReference type="EMBL" id="EBA06979.1"/>
    </source>
</evidence>
<name>A3K7M0_SAGS3</name>
<keyword evidence="1 2" id="KW-0479">Metal-binding</keyword>
<dbReference type="RefSeq" id="WP_005861731.1">
    <property type="nucleotide sequence ID" value="NZ_AAYA01000012.1"/>
</dbReference>
<dbReference type="EC" id="3.4.17.19" evidence="1"/>
<dbReference type="Proteomes" id="UP000005713">
    <property type="component" value="Unassembled WGS sequence"/>
</dbReference>
<evidence type="ECO:0000256" key="1">
    <source>
        <dbReference type="PIRNR" id="PIRNR006615"/>
    </source>
</evidence>
<dbReference type="Pfam" id="PF02074">
    <property type="entry name" value="Peptidase_M32"/>
    <property type="match status" value="1"/>
</dbReference>
<feature type="binding site" evidence="2">
    <location>
        <position position="256"/>
    </location>
    <ligand>
        <name>Zn(2+)</name>
        <dbReference type="ChEBI" id="CHEBI:29105"/>
        <note>catalytic</note>
    </ligand>
</feature>
<organism evidence="4 5">
    <name type="scientific">Sagittula stellata (strain ATCC 700073 / DSM 11524 / E-37)</name>
    <dbReference type="NCBI Taxonomy" id="388399"/>
    <lineage>
        <taxon>Bacteria</taxon>
        <taxon>Pseudomonadati</taxon>
        <taxon>Pseudomonadota</taxon>
        <taxon>Alphaproteobacteria</taxon>
        <taxon>Rhodobacterales</taxon>
        <taxon>Roseobacteraceae</taxon>
        <taxon>Sagittula</taxon>
    </lineage>
</organism>
<dbReference type="SUPFAM" id="SSF55486">
    <property type="entry name" value="Metalloproteases ('zincins'), catalytic domain"/>
    <property type="match status" value="1"/>
</dbReference>
<reference evidence="4 5" key="1">
    <citation type="submission" date="2006-06" db="EMBL/GenBank/DDBJ databases">
        <authorList>
            <person name="Moran M.A."/>
            <person name="Ferriera S."/>
            <person name="Johnson J."/>
            <person name="Kravitz S."/>
            <person name="Beeson K."/>
            <person name="Sutton G."/>
            <person name="Rogers Y.-H."/>
            <person name="Friedman R."/>
            <person name="Frazier M."/>
            <person name="Venter J.C."/>
        </authorList>
    </citation>
    <scope>NUCLEOTIDE SEQUENCE [LARGE SCALE GENOMIC DNA]</scope>
    <source>
        <strain evidence="4 5">E-37</strain>
    </source>
</reference>
<dbReference type="Gene3D" id="1.10.1370.30">
    <property type="match status" value="1"/>
</dbReference>
<comment type="caution">
    <text evidence="4">The sequence shown here is derived from an EMBL/GenBank/DDBJ whole genome shotgun (WGS) entry which is preliminary data.</text>
</comment>
<dbReference type="InterPro" id="IPR001333">
    <property type="entry name" value="Peptidase_M32_Taq"/>
</dbReference>
<comment type="similarity">
    <text evidence="1">Belongs to the peptidase M32 family.</text>
</comment>
<sequence>MTDFSTRVGRINDLLCSVNLLQWDARVTMPSGGAATRGQQIATLKGLAREMILDPALRDAAEATLLDAATEADRRAAQAVLDARDYHAAIPARLLQAQTEQGAPAGKAWAEARRTADFALFRPYLEEAVDLAREQAEALGYADHPYDAMADLYEPGETAASLASLFDTLRAGILPLLDTVRGRPAPRRDFLFRTFDVATQQRVCHGFAETMGYDFNRGRLDTTVHPFEVSMTRNDVRITSRWRPDYLPMAIFGTLHETGHALYEQGVDPAFTRGVHATDLRLLYAVGGTSFGMHESQSRLIENHVGRSAAFWDRHFATLRDAFPDQLGDVTVEEWLAAIRHAQPGLTRVESDELTYDLHIMLRVRIEMALMDGSLKAADVPEAWNTAMREDLGLEVPDDGAGCLQDVHWSSGYFGSFPTYTVGNVTAAMLFAQIRADQTVGPALDRADYGPLRAALADRVWRHGRSRTRAEMTGGPTDPAAYLAHLGDRYA</sequence>